<name>A0A0A1ZI26_PROMR</name>
<proteinExistence type="predicted"/>
<dbReference type="RefSeq" id="WP_032523782.1">
    <property type="nucleotide sequence ID" value="NZ_CP138934.1"/>
</dbReference>
<accession>A0A0A1ZI26</accession>
<keyword evidence="1" id="KW-1133">Transmembrane helix</keyword>
<reference evidence="3" key="1">
    <citation type="journal article" date="2014" name="Sci. Data">
        <title>Genomes of diverse isolates of the marine cyanobacterium Prochlorococcus.</title>
        <authorList>
            <person name="Biller S."/>
            <person name="Berube P."/>
            <person name="Thompson J."/>
            <person name="Kelly L."/>
            <person name="Roggensack S."/>
            <person name="Awad L."/>
            <person name="Roache-Johnson K."/>
            <person name="Ding H."/>
            <person name="Giovannoni S.J."/>
            <person name="Moore L.R."/>
            <person name="Chisholm S.W."/>
        </authorList>
    </citation>
    <scope>NUCLEOTIDE SEQUENCE [LARGE SCALE GENOMIC DNA]</scope>
    <source>
        <strain evidence="3">GP2</strain>
    </source>
</reference>
<organism evidence="2 3">
    <name type="scientific">Prochlorococcus marinus str. GP2</name>
    <dbReference type="NCBI Taxonomy" id="59925"/>
    <lineage>
        <taxon>Bacteria</taxon>
        <taxon>Bacillati</taxon>
        <taxon>Cyanobacteriota</taxon>
        <taxon>Cyanophyceae</taxon>
        <taxon>Synechococcales</taxon>
        <taxon>Prochlorococcaceae</taxon>
        <taxon>Prochlorococcus</taxon>
    </lineage>
</organism>
<dbReference type="EMBL" id="JNAH01000002">
    <property type="protein sequence ID" value="KGF89040.1"/>
    <property type="molecule type" value="Genomic_DNA"/>
</dbReference>
<evidence type="ECO:0000256" key="1">
    <source>
        <dbReference type="SAM" id="Phobius"/>
    </source>
</evidence>
<evidence type="ECO:0000313" key="3">
    <source>
        <dbReference type="Proteomes" id="UP000030598"/>
    </source>
</evidence>
<sequence>MNKGFATDNLISKKSKKKVISNEPQGRLISWSPWPPANFKTRYPAFPFVLTILIIVIGQWYLSLLR</sequence>
<comment type="caution">
    <text evidence="2">The sequence shown here is derived from an EMBL/GenBank/DDBJ whole genome shotgun (WGS) entry which is preliminary data.</text>
</comment>
<dbReference type="OrthoDB" id="541337at2"/>
<keyword evidence="1" id="KW-0812">Transmembrane</keyword>
<dbReference type="Proteomes" id="UP000030598">
    <property type="component" value="Unassembled WGS sequence"/>
</dbReference>
<dbReference type="STRING" id="59925.EU91_0154"/>
<dbReference type="eggNOG" id="ENOG5030S20">
    <property type="taxonomic scope" value="Bacteria"/>
</dbReference>
<gene>
    <name evidence="2" type="ORF">EU91_0154</name>
</gene>
<feature type="transmembrane region" description="Helical" evidence="1">
    <location>
        <begin position="43"/>
        <end position="62"/>
    </location>
</feature>
<evidence type="ECO:0000313" key="2">
    <source>
        <dbReference type="EMBL" id="KGF89040.1"/>
    </source>
</evidence>
<protein>
    <submittedName>
        <fullName evidence="2">Uncharacterized protein</fullName>
    </submittedName>
</protein>
<keyword evidence="1" id="KW-0472">Membrane</keyword>
<dbReference type="AlphaFoldDB" id="A0A0A1ZI26"/>